<proteinExistence type="predicted"/>
<gene>
    <name evidence="1" type="ORF">NT6N_00340</name>
</gene>
<sequence length="468" mass="51058">MEKRASSLILNRELPTDVTEQAGVHLYGELRLQHGLTSSSDKATRERCLDTIKELGIVAAKAAMLFGGVLLEDQGRRVHIWIPGDDEIQALMTASACGHYLDAEVRNTVKNKAGKYWSGYASACSWGVTVFVSEVDLHGDDSIISVAHAANAPAKALSDLNDGEVILVKGEPGGYKRRVLLNEADHAGIHTQLVKAASMQEVPVINAHYTSVIHAKEAADFPKRKPLVQPNGSVEAPKSYFAFVFRADLDGFTNAVMAAYGNPAALSDLVSRLLTIMQEGRAFAQEHKLDLVQLAWAGDCYTIIATFDDAREYERAQRNDAVELCLDFEGKMEALELTPVGGVGGWAYATAGGGINVNQHGNILIARLTLNQRTFLISSGVGVRRSSDAHDQIDIPVGELVIFGEDKKTLSDHYKRLFVPANSLFEIAKLEDLRKARRIHIATRGTVAISTGVSLPPTNEHFDYERIQ</sequence>
<dbReference type="EMBL" id="AP026866">
    <property type="protein sequence ID" value="BDS04994.1"/>
    <property type="molecule type" value="Genomic_DNA"/>
</dbReference>
<protein>
    <recommendedName>
        <fullName evidence="2">Guanylate cyclase domain-containing protein</fullName>
    </recommendedName>
</protein>
<evidence type="ECO:0000313" key="1">
    <source>
        <dbReference type="EMBL" id="BDS04994.1"/>
    </source>
</evidence>
<dbReference type="KEGG" id="osu:NT6N_00340"/>
<reference evidence="1" key="1">
    <citation type="submission" date="2024-07" db="EMBL/GenBank/DDBJ databases">
        <title>Complete genome sequence of Verrucomicrobiaceae bacterium NT6N.</title>
        <authorList>
            <person name="Huang C."/>
            <person name="Takami H."/>
            <person name="Hamasaki K."/>
        </authorList>
    </citation>
    <scope>NUCLEOTIDE SEQUENCE</scope>
    <source>
        <strain evidence="1">NT6N</strain>
    </source>
</reference>
<evidence type="ECO:0008006" key="2">
    <source>
        <dbReference type="Google" id="ProtNLM"/>
    </source>
</evidence>
<accession>A0AAT9FG90</accession>
<organism evidence="1">
    <name type="scientific">Oceaniferula spumae</name>
    <dbReference type="NCBI Taxonomy" id="2979115"/>
    <lineage>
        <taxon>Bacteria</taxon>
        <taxon>Pseudomonadati</taxon>
        <taxon>Verrucomicrobiota</taxon>
        <taxon>Verrucomicrobiia</taxon>
        <taxon>Verrucomicrobiales</taxon>
        <taxon>Verrucomicrobiaceae</taxon>
        <taxon>Oceaniferula</taxon>
    </lineage>
</organism>
<name>A0AAT9FG90_9BACT</name>
<dbReference type="AlphaFoldDB" id="A0AAT9FG90"/>